<feature type="chain" id="PRO_5021352177" evidence="1">
    <location>
        <begin position="20"/>
        <end position="155"/>
    </location>
</feature>
<protein>
    <submittedName>
        <fullName evidence="2">Uncharacterized protein</fullName>
    </submittedName>
</protein>
<gene>
    <name evidence="2" type="ORF">EYF80_027824</name>
</gene>
<evidence type="ECO:0000256" key="1">
    <source>
        <dbReference type="SAM" id="SignalP"/>
    </source>
</evidence>
<feature type="signal peptide" evidence="1">
    <location>
        <begin position="1"/>
        <end position="19"/>
    </location>
</feature>
<accession>A0A4Z2H848</accession>
<sequence length="155" mass="17190">MVMWKYVFPLLQLEILVKGCVVRMSCRKHSWVVGGQVSDLVLGDELLQDPGDVLEVRLVLLKLHPVDQRRQLEDLLPHTAVVAAQKISSLSGSAFSAPSKIWSVSSLTERTRLDGSGSLSGSLLQLHRRSFPRLLEFITRLRVLLGGGLERHGEG</sequence>
<evidence type="ECO:0000313" key="3">
    <source>
        <dbReference type="Proteomes" id="UP000314294"/>
    </source>
</evidence>
<keyword evidence="3" id="KW-1185">Reference proteome</keyword>
<dbReference type="Proteomes" id="UP000314294">
    <property type="component" value="Unassembled WGS sequence"/>
</dbReference>
<dbReference type="EMBL" id="SRLO01000304">
    <property type="protein sequence ID" value="TNN61989.1"/>
    <property type="molecule type" value="Genomic_DNA"/>
</dbReference>
<dbReference type="AlphaFoldDB" id="A0A4Z2H848"/>
<name>A0A4Z2H848_9TELE</name>
<keyword evidence="1" id="KW-0732">Signal</keyword>
<comment type="caution">
    <text evidence="2">The sequence shown here is derived from an EMBL/GenBank/DDBJ whole genome shotgun (WGS) entry which is preliminary data.</text>
</comment>
<organism evidence="2 3">
    <name type="scientific">Liparis tanakae</name>
    <name type="common">Tanaka's snailfish</name>
    <dbReference type="NCBI Taxonomy" id="230148"/>
    <lineage>
        <taxon>Eukaryota</taxon>
        <taxon>Metazoa</taxon>
        <taxon>Chordata</taxon>
        <taxon>Craniata</taxon>
        <taxon>Vertebrata</taxon>
        <taxon>Euteleostomi</taxon>
        <taxon>Actinopterygii</taxon>
        <taxon>Neopterygii</taxon>
        <taxon>Teleostei</taxon>
        <taxon>Neoteleostei</taxon>
        <taxon>Acanthomorphata</taxon>
        <taxon>Eupercaria</taxon>
        <taxon>Perciformes</taxon>
        <taxon>Cottioidei</taxon>
        <taxon>Cottales</taxon>
        <taxon>Liparidae</taxon>
        <taxon>Liparis</taxon>
    </lineage>
</organism>
<reference evidence="2 3" key="1">
    <citation type="submission" date="2019-03" db="EMBL/GenBank/DDBJ databases">
        <title>First draft genome of Liparis tanakae, snailfish: a comprehensive survey of snailfish specific genes.</title>
        <authorList>
            <person name="Kim W."/>
            <person name="Song I."/>
            <person name="Jeong J.-H."/>
            <person name="Kim D."/>
            <person name="Kim S."/>
            <person name="Ryu S."/>
            <person name="Song J.Y."/>
            <person name="Lee S.K."/>
        </authorList>
    </citation>
    <scope>NUCLEOTIDE SEQUENCE [LARGE SCALE GENOMIC DNA]</scope>
    <source>
        <tissue evidence="2">Muscle</tissue>
    </source>
</reference>
<evidence type="ECO:0000313" key="2">
    <source>
        <dbReference type="EMBL" id="TNN61989.1"/>
    </source>
</evidence>
<proteinExistence type="predicted"/>